<dbReference type="OrthoDB" id="7353427at2"/>
<evidence type="ECO:0000256" key="1">
    <source>
        <dbReference type="SAM" id="Phobius"/>
    </source>
</evidence>
<feature type="transmembrane region" description="Helical" evidence="1">
    <location>
        <begin position="21"/>
        <end position="38"/>
    </location>
</feature>
<dbReference type="EMBL" id="FNYD01000002">
    <property type="protein sequence ID" value="SEI85294.1"/>
    <property type="molecule type" value="Genomic_DNA"/>
</dbReference>
<dbReference type="RefSeq" id="WP_092363026.1">
    <property type="nucleotide sequence ID" value="NZ_BMGV01000002.1"/>
</dbReference>
<dbReference type="Proteomes" id="UP000199379">
    <property type="component" value="Unassembled WGS sequence"/>
</dbReference>
<evidence type="ECO:0000313" key="3">
    <source>
        <dbReference type="Proteomes" id="UP000199379"/>
    </source>
</evidence>
<feature type="transmembrane region" description="Helical" evidence="1">
    <location>
        <begin position="44"/>
        <end position="66"/>
    </location>
</feature>
<sequence length="171" mass="18997">MVNRVVSFLRHEIRQMLAPTLFFFVCFNLIVLTVALLSDDHELSAVSHISATIGALLVGKAFLLADRLPFTNRFIGHPLIYGALWSALIYFAMTIVLHLAERLLSAATGSRGFLFTAKADVATIDWPMFLVVQLWLALLLVVFAISRAATNAIGPRNIRRIFLSKPGTDDR</sequence>
<dbReference type="STRING" id="1227549.SAMN05444007_102474"/>
<gene>
    <name evidence="2" type="ORF">SAMN05444007_102474</name>
</gene>
<reference evidence="2 3" key="1">
    <citation type="submission" date="2016-10" db="EMBL/GenBank/DDBJ databases">
        <authorList>
            <person name="de Groot N.N."/>
        </authorList>
    </citation>
    <scope>NUCLEOTIDE SEQUENCE [LARGE SCALE GENOMIC DNA]</scope>
    <source>
        <strain evidence="2 3">DSM 29340</strain>
    </source>
</reference>
<keyword evidence="1" id="KW-1133">Transmembrane helix</keyword>
<feature type="transmembrane region" description="Helical" evidence="1">
    <location>
        <begin position="128"/>
        <end position="150"/>
    </location>
</feature>
<dbReference type="AlphaFoldDB" id="A0A1H6U463"/>
<keyword evidence="3" id="KW-1185">Reference proteome</keyword>
<protein>
    <submittedName>
        <fullName evidence="2">Uncharacterized protein</fullName>
    </submittedName>
</protein>
<accession>A0A1H6U463</accession>
<proteinExistence type="predicted"/>
<evidence type="ECO:0000313" key="2">
    <source>
        <dbReference type="EMBL" id="SEI85294.1"/>
    </source>
</evidence>
<feature type="transmembrane region" description="Helical" evidence="1">
    <location>
        <begin position="78"/>
        <end position="100"/>
    </location>
</feature>
<organism evidence="2 3">
    <name type="scientific">Cribrihabitans marinus</name>
    <dbReference type="NCBI Taxonomy" id="1227549"/>
    <lineage>
        <taxon>Bacteria</taxon>
        <taxon>Pseudomonadati</taxon>
        <taxon>Pseudomonadota</taxon>
        <taxon>Alphaproteobacteria</taxon>
        <taxon>Rhodobacterales</taxon>
        <taxon>Paracoccaceae</taxon>
        <taxon>Cribrihabitans</taxon>
    </lineage>
</organism>
<keyword evidence="1" id="KW-0812">Transmembrane</keyword>
<keyword evidence="1" id="KW-0472">Membrane</keyword>
<name>A0A1H6U463_9RHOB</name>